<keyword evidence="2" id="KW-1185">Reference proteome</keyword>
<name>A0ABZ0EK52_9BURK</name>
<dbReference type="EMBL" id="CP136512">
    <property type="protein sequence ID" value="WOD16955.1"/>
    <property type="molecule type" value="Genomic_DNA"/>
</dbReference>
<evidence type="ECO:0008006" key="3">
    <source>
        <dbReference type="Google" id="ProtNLM"/>
    </source>
</evidence>
<reference evidence="1 2" key="1">
    <citation type="submission" date="2023-10" db="EMBL/GenBank/DDBJ databases">
        <title>Surface-active antibiotics is a multifunctional adaptation for post-fire microbes.</title>
        <authorList>
            <person name="Liu M.D."/>
            <person name="Du Y."/>
            <person name="Koupaei S.K."/>
            <person name="Kim N.R."/>
            <person name="Zhang W."/>
            <person name="Traxler M.F."/>
        </authorList>
    </citation>
    <scope>NUCLEOTIDE SEQUENCE [LARGE SCALE GENOMIC DNA]</scope>
    <source>
        <strain evidence="1 2">F3</strain>
    </source>
</reference>
<proteinExistence type="predicted"/>
<evidence type="ECO:0000313" key="2">
    <source>
        <dbReference type="Proteomes" id="UP001302652"/>
    </source>
</evidence>
<accession>A0ABZ0EK52</accession>
<dbReference type="Proteomes" id="UP001302652">
    <property type="component" value="Chromosome 2"/>
</dbReference>
<protein>
    <recommendedName>
        <fullName evidence="3">Integrase</fullName>
    </recommendedName>
</protein>
<evidence type="ECO:0000313" key="1">
    <source>
        <dbReference type="EMBL" id="WOD16955.1"/>
    </source>
</evidence>
<dbReference type="RefSeq" id="WP_317019542.1">
    <property type="nucleotide sequence ID" value="NZ_CP136512.1"/>
</dbReference>
<sequence length="727" mass="82919">MIHSEKSRVQCDGHFSSSPTLLYRLKSPDGHYVSEFSKWEEDVWQFSKEVSINWRVSLPDGTYLTDDSNTSLLDLWKRVVDSCLNDCRSGKPISVQHAPSLMSGIRRIVEWMVRRHHANLSTLDRTAFEEFIDDWIASFLSGKTDDELDEFDDTQSEDDSVEGFGPLYKVVNVWSRLWGQSPALEEIGLSGLPEDPLEGMTSLKFTKTIFDFIRKSIPQLPDEVAIPAMNEAHRWIEHRADDIIRLLEYCMKFVSKSDDDEEGGARLTYSGMIEFGDFIFSNDPETGEPWYEPVRPYSTVSGKKRKHTHYWVPVQQVRVLMCDLLGACTITIQSESGIRMGELRSLPASGRLDSESHSTIVVKRSISGMTELYFMRSLLKKGHPSPIQEEWLAGARPIGSTFVPGPVKAIWCLQKLFDSWRSMAPSEVGKWLLVNMRSSHSLPLNGTSIVHSSAWIVRNAQRNFISRNVDLSSLPNKSELGEDLSKYRETKGQCLQTYQWRKSYAMYVIRTDRRMKAAVATQFKHASVAITEDAYFSNNPDLLRERNSQQSRAAAGFMYRRIVGEEPCAGRVAKLFDKYADVIREVIGDTSNPEGIKNLQEWCERRNIRVFFSPPGKCFIPIAPLQSECHKVAGTLHWSVKEPNYRTREPDLCAGCACFGIDREHSDFWIDRYVENATAWRDAKQSELSAGFRVIRRRAEVAENILRLLGIELPRLPARSPSARSKL</sequence>
<gene>
    <name evidence="1" type="ORF">RW095_13915</name>
</gene>
<organism evidence="1 2">
    <name type="scientific">Paraburkholderia kirstenboschensis</name>
    <dbReference type="NCBI Taxonomy" id="1245436"/>
    <lineage>
        <taxon>Bacteria</taxon>
        <taxon>Pseudomonadati</taxon>
        <taxon>Pseudomonadota</taxon>
        <taxon>Betaproteobacteria</taxon>
        <taxon>Burkholderiales</taxon>
        <taxon>Burkholderiaceae</taxon>
        <taxon>Paraburkholderia</taxon>
    </lineage>
</organism>